<reference evidence="2 3" key="1">
    <citation type="submission" date="2024-01" db="EMBL/GenBank/DDBJ databases">
        <title>Genome assemblies of Stephania.</title>
        <authorList>
            <person name="Yang L."/>
        </authorList>
    </citation>
    <scope>NUCLEOTIDE SEQUENCE [LARGE SCALE GENOMIC DNA]</scope>
    <source>
        <strain evidence="2">YNDBR</strain>
        <tissue evidence="2">Leaf</tissue>
    </source>
</reference>
<proteinExistence type="predicted"/>
<organism evidence="2 3">
    <name type="scientific">Stephania yunnanensis</name>
    <dbReference type="NCBI Taxonomy" id="152371"/>
    <lineage>
        <taxon>Eukaryota</taxon>
        <taxon>Viridiplantae</taxon>
        <taxon>Streptophyta</taxon>
        <taxon>Embryophyta</taxon>
        <taxon>Tracheophyta</taxon>
        <taxon>Spermatophyta</taxon>
        <taxon>Magnoliopsida</taxon>
        <taxon>Ranunculales</taxon>
        <taxon>Menispermaceae</taxon>
        <taxon>Menispermoideae</taxon>
        <taxon>Cissampelideae</taxon>
        <taxon>Stephania</taxon>
    </lineage>
</organism>
<keyword evidence="3" id="KW-1185">Reference proteome</keyword>
<dbReference type="EMBL" id="JBBNAF010000002">
    <property type="protein sequence ID" value="KAK9163210.1"/>
    <property type="molecule type" value="Genomic_DNA"/>
</dbReference>
<feature type="region of interest" description="Disordered" evidence="1">
    <location>
        <begin position="90"/>
        <end position="135"/>
    </location>
</feature>
<feature type="compositionally biased region" description="Basic residues" evidence="1">
    <location>
        <begin position="123"/>
        <end position="133"/>
    </location>
</feature>
<evidence type="ECO:0000256" key="1">
    <source>
        <dbReference type="SAM" id="MobiDB-lite"/>
    </source>
</evidence>
<evidence type="ECO:0000313" key="2">
    <source>
        <dbReference type="EMBL" id="KAK9163210.1"/>
    </source>
</evidence>
<accession>A0AAP0Q159</accession>
<sequence length="221" mass="24402">MLLSHAARICFRLTLAAAARSRHCFSPLARLFSLSLVFAARLTATVTVTTLTAHAQLAQMLCFTDARKKELDDINAEMLKLKIDLNPTTSRPSVQASNDVDVEDVGDEDDEVESLGDPEGSKRKNRRRRKGKVRRDSSSLLAEAIETEREGEREREGVREILLPEAISFFLVGSSALSPSSSTQGGRRADEVVEYLSVKCRTTEVVKKVKKPAVSCELLIL</sequence>
<dbReference type="AlphaFoldDB" id="A0AAP0Q159"/>
<evidence type="ECO:0000313" key="3">
    <source>
        <dbReference type="Proteomes" id="UP001420932"/>
    </source>
</evidence>
<gene>
    <name evidence="2" type="ORF">Syun_004112</name>
</gene>
<name>A0AAP0Q159_9MAGN</name>
<protein>
    <submittedName>
        <fullName evidence="2">Uncharacterized protein</fullName>
    </submittedName>
</protein>
<dbReference type="Proteomes" id="UP001420932">
    <property type="component" value="Unassembled WGS sequence"/>
</dbReference>
<feature type="compositionally biased region" description="Acidic residues" evidence="1">
    <location>
        <begin position="100"/>
        <end position="116"/>
    </location>
</feature>
<comment type="caution">
    <text evidence="2">The sequence shown here is derived from an EMBL/GenBank/DDBJ whole genome shotgun (WGS) entry which is preliminary data.</text>
</comment>